<sequence>MTAVEERVAMELSVTRRSLPPFEIVEIGGEIDVYTAPRLREAVVAAIDEGHTRLVIDIEHVAFLDSTGLGVLVGALKRVRGDGGSLDIVCTNDRLLKIFSITGLDKVFGLHDSVDAATAVPE</sequence>
<proteinExistence type="inferred from homology"/>
<dbReference type="EMBL" id="ACLF03000012">
    <property type="protein sequence ID" value="EFQ82089.1"/>
    <property type="molecule type" value="Genomic_DNA"/>
</dbReference>
<dbReference type="RefSeq" id="WP_007079452.1">
    <property type="nucleotide sequence ID" value="NZ_CM001024.1"/>
</dbReference>
<organism evidence="6 7">
    <name type="scientific">Aeromicrobium marinum DSM 15272</name>
    <dbReference type="NCBI Taxonomy" id="585531"/>
    <lineage>
        <taxon>Bacteria</taxon>
        <taxon>Bacillati</taxon>
        <taxon>Actinomycetota</taxon>
        <taxon>Actinomycetes</taxon>
        <taxon>Propionibacteriales</taxon>
        <taxon>Nocardioidaceae</taxon>
        <taxon>Aeromicrobium</taxon>
    </lineage>
</organism>
<comment type="caution">
    <text evidence="6">The sequence shown here is derived from an EMBL/GenBank/DDBJ whole genome shotgun (WGS) entry which is preliminary data.</text>
</comment>
<dbReference type="Gene3D" id="3.30.750.24">
    <property type="entry name" value="STAS domain"/>
    <property type="match status" value="1"/>
</dbReference>
<dbReference type="FunFam" id="3.30.750.24:FF:000001">
    <property type="entry name" value="Anti-sigma factor antagonist"/>
    <property type="match status" value="1"/>
</dbReference>
<dbReference type="PANTHER" id="PTHR33495:SF2">
    <property type="entry name" value="ANTI-SIGMA FACTOR ANTAGONIST TM_1081-RELATED"/>
    <property type="match status" value="1"/>
</dbReference>
<evidence type="ECO:0000256" key="3">
    <source>
        <dbReference type="ARBA" id="ARBA00024670"/>
    </source>
</evidence>
<gene>
    <name evidence="6" type="ORF">HMPREF0063_12797</name>
</gene>
<dbReference type="InterPro" id="IPR003658">
    <property type="entry name" value="Anti-sigma_ant"/>
</dbReference>
<keyword evidence="2" id="KW-0597">Phosphoprotein</keyword>
<dbReference type="PANTHER" id="PTHR33495">
    <property type="entry name" value="ANTI-SIGMA FACTOR ANTAGONIST TM_1081-RELATED-RELATED"/>
    <property type="match status" value="1"/>
</dbReference>
<evidence type="ECO:0000256" key="2">
    <source>
        <dbReference type="ARBA" id="ARBA00022553"/>
    </source>
</evidence>
<evidence type="ECO:0000259" key="5">
    <source>
        <dbReference type="PROSITE" id="PS50801"/>
    </source>
</evidence>
<feature type="domain" description="STAS" evidence="5">
    <location>
        <begin position="12"/>
        <end position="121"/>
    </location>
</feature>
<dbReference type="GO" id="GO:0043856">
    <property type="term" value="F:anti-sigma factor antagonist activity"/>
    <property type="evidence" value="ECO:0007669"/>
    <property type="project" value="InterPro"/>
</dbReference>
<comment type="function">
    <text evidence="3">Positive regulator of sigma-B activity. Non-phosphorylated RsbV binds to RsbW, preventing its association with sigma-B. When phosphorylated, releases RsbW, which is then free to complex with and inactivate sigma-B.</text>
</comment>
<evidence type="ECO:0000256" key="4">
    <source>
        <dbReference type="RuleBase" id="RU003749"/>
    </source>
</evidence>
<accession>E2SFI8</accession>
<protein>
    <recommendedName>
        <fullName evidence="4">Anti-sigma factor antagonist</fullName>
    </recommendedName>
</protein>
<evidence type="ECO:0000313" key="7">
    <source>
        <dbReference type="Proteomes" id="UP000003111"/>
    </source>
</evidence>
<dbReference type="NCBIfam" id="TIGR00377">
    <property type="entry name" value="ant_ant_sig"/>
    <property type="match status" value="1"/>
</dbReference>
<reference evidence="6" key="1">
    <citation type="submission" date="2010-08" db="EMBL/GenBank/DDBJ databases">
        <authorList>
            <person name="Muzny D."/>
            <person name="Qin X."/>
            <person name="Buhay C."/>
            <person name="Dugan-Rocha S."/>
            <person name="Ding Y."/>
            <person name="Chen G."/>
            <person name="Hawes A."/>
            <person name="Holder M."/>
            <person name="Jhangiani S."/>
            <person name="Johnson A."/>
            <person name="Khan Z."/>
            <person name="Li Z."/>
            <person name="Liu W."/>
            <person name="Liu X."/>
            <person name="Perez L."/>
            <person name="Shen H."/>
            <person name="Wang Q."/>
            <person name="Watt J."/>
            <person name="Xi L."/>
            <person name="Xin Y."/>
            <person name="Zhou J."/>
            <person name="Deng J."/>
            <person name="Jiang H."/>
            <person name="Liu Y."/>
            <person name="Qu J."/>
            <person name="Song X.-Z."/>
            <person name="Zhang L."/>
            <person name="Villasana D."/>
            <person name="Johnson A."/>
            <person name="Liu J."/>
            <person name="Liyanage D."/>
            <person name="Lorensuhewa L."/>
            <person name="Robinson T."/>
            <person name="Song A."/>
            <person name="Song B.-B."/>
            <person name="Dinh H."/>
            <person name="Thornton R."/>
            <person name="Coyle M."/>
            <person name="Francisco L."/>
            <person name="Jackson L."/>
            <person name="Javaid M."/>
            <person name="Korchina V."/>
            <person name="Kovar C."/>
            <person name="Mata R."/>
            <person name="Mathew T."/>
            <person name="Ngo R."/>
            <person name="Nguyen L."/>
            <person name="Nguyen N."/>
            <person name="Okwuonu G."/>
            <person name="Ongeri F."/>
            <person name="Pham C."/>
            <person name="Simmons D."/>
            <person name="Wilczek-Boney K."/>
            <person name="Hale W."/>
            <person name="Jakkamsetti A."/>
            <person name="Pham P."/>
            <person name="Ruth R."/>
            <person name="San Lucas F."/>
            <person name="Warren J."/>
            <person name="Zhang J."/>
            <person name="Zhao Z."/>
            <person name="Zhou C."/>
            <person name="Zhu D."/>
            <person name="Lee S."/>
            <person name="Bess C."/>
            <person name="Blankenburg K."/>
            <person name="Forbes L."/>
            <person name="Fu Q."/>
            <person name="Gubbala S."/>
            <person name="Hirani K."/>
            <person name="Jayaseelan J.C."/>
            <person name="Lara F."/>
            <person name="Munidasa M."/>
            <person name="Palculict T."/>
            <person name="Patil S."/>
            <person name="Pu L.-L."/>
            <person name="Saada N."/>
            <person name="Tang L."/>
            <person name="Weissenberger G."/>
            <person name="Zhu Y."/>
            <person name="Hemphill L."/>
            <person name="Shang Y."/>
            <person name="Youmans B."/>
            <person name="Ayvaz T."/>
            <person name="Ross M."/>
            <person name="Santibanez J."/>
            <person name="Aqrawi P."/>
            <person name="Gross S."/>
            <person name="Joshi V."/>
            <person name="Fowler G."/>
            <person name="Nazareth L."/>
            <person name="Reid J."/>
            <person name="Worley K."/>
            <person name="Petrosino J."/>
            <person name="Highlander S."/>
            <person name="Gibbs R."/>
        </authorList>
    </citation>
    <scope>NUCLEOTIDE SEQUENCE [LARGE SCALE GENOMIC DNA]</scope>
    <source>
        <strain evidence="6">DSM 15272</strain>
    </source>
</reference>
<dbReference type="eggNOG" id="COG1366">
    <property type="taxonomic scope" value="Bacteria"/>
</dbReference>
<dbReference type="Proteomes" id="UP000003111">
    <property type="component" value="Unassembled WGS sequence"/>
</dbReference>
<dbReference type="AlphaFoldDB" id="E2SFI8"/>
<dbReference type="STRING" id="585531.HMPREF0063_12797"/>
<comment type="similarity">
    <text evidence="1 4">Belongs to the anti-sigma-factor antagonist family.</text>
</comment>
<dbReference type="Pfam" id="PF01740">
    <property type="entry name" value="STAS"/>
    <property type="match status" value="1"/>
</dbReference>
<name>E2SFI8_9ACTN</name>
<dbReference type="CDD" id="cd07043">
    <property type="entry name" value="STAS_anti-anti-sigma_factors"/>
    <property type="match status" value="1"/>
</dbReference>
<dbReference type="HOGENOM" id="CLU_115403_3_3_11"/>
<dbReference type="SUPFAM" id="SSF52091">
    <property type="entry name" value="SpoIIaa-like"/>
    <property type="match status" value="1"/>
</dbReference>
<dbReference type="PROSITE" id="PS50801">
    <property type="entry name" value="STAS"/>
    <property type="match status" value="1"/>
</dbReference>
<evidence type="ECO:0000313" key="6">
    <source>
        <dbReference type="EMBL" id="EFQ82089.1"/>
    </source>
</evidence>
<evidence type="ECO:0000256" key="1">
    <source>
        <dbReference type="ARBA" id="ARBA00009013"/>
    </source>
</evidence>
<dbReference type="InterPro" id="IPR002645">
    <property type="entry name" value="STAS_dom"/>
</dbReference>
<keyword evidence="7" id="KW-1185">Reference proteome</keyword>
<dbReference type="InterPro" id="IPR036513">
    <property type="entry name" value="STAS_dom_sf"/>
</dbReference>